<dbReference type="InterPro" id="IPR005302">
    <property type="entry name" value="MoCF_Sase_C"/>
</dbReference>
<evidence type="ECO:0000313" key="3">
    <source>
        <dbReference type="Proteomes" id="UP001500427"/>
    </source>
</evidence>
<gene>
    <name evidence="2" type="ORF">GCM10023258_17150</name>
</gene>
<reference evidence="3" key="1">
    <citation type="journal article" date="2019" name="Int. J. Syst. Evol. Microbiol.">
        <title>The Global Catalogue of Microorganisms (GCM) 10K type strain sequencing project: providing services to taxonomists for standard genome sequencing and annotation.</title>
        <authorList>
            <consortium name="The Broad Institute Genomics Platform"/>
            <consortium name="The Broad Institute Genome Sequencing Center for Infectious Disease"/>
            <person name="Wu L."/>
            <person name="Ma J."/>
        </authorList>
    </citation>
    <scope>NUCLEOTIDE SEQUENCE [LARGE SCALE GENOMIC DNA]</scope>
    <source>
        <strain evidence="3">JCM 17687</strain>
    </source>
</reference>
<dbReference type="PROSITE" id="PS51340">
    <property type="entry name" value="MOSC"/>
    <property type="match status" value="1"/>
</dbReference>
<dbReference type="SUPFAM" id="SSF141673">
    <property type="entry name" value="MOSC N-terminal domain-like"/>
    <property type="match status" value="1"/>
</dbReference>
<dbReference type="Proteomes" id="UP001500427">
    <property type="component" value="Unassembled WGS sequence"/>
</dbReference>
<keyword evidence="3" id="KW-1185">Reference proteome</keyword>
<dbReference type="PANTHER" id="PTHR14237:SF19">
    <property type="entry name" value="MITOCHONDRIAL AMIDOXIME REDUCING COMPONENT 1"/>
    <property type="match status" value="1"/>
</dbReference>
<dbReference type="Pfam" id="PF03473">
    <property type="entry name" value="MOSC"/>
    <property type="match status" value="1"/>
</dbReference>
<feature type="domain" description="MOSC" evidence="1">
    <location>
        <begin position="138"/>
        <end position="292"/>
    </location>
</feature>
<accession>A0ABP9J974</accession>
<name>A0ABP9J974_9MICO</name>
<comment type="caution">
    <text evidence="2">The sequence shown here is derived from an EMBL/GenBank/DDBJ whole genome shotgun (WGS) entry which is preliminary data.</text>
</comment>
<evidence type="ECO:0000313" key="2">
    <source>
        <dbReference type="EMBL" id="GAA5024799.1"/>
    </source>
</evidence>
<dbReference type="RefSeq" id="WP_345507049.1">
    <property type="nucleotide sequence ID" value="NZ_BAABIW010000011.1"/>
</dbReference>
<dbReference type="InterPro" id="IPR011037">
    <property type="entry name" value="Pyrv_Knase-like_insert_dom_sf"/>
</dbReference>
<dbReference type="EMBL" id="BAABIW010000011">
    <property type="protein sequence ID" value="GAA5024799.1"/>
    <property type="molecule type" value="Genomic_DNA"/>
</dbReference>
<proteinExistence type="predicted"/>
<dbReference type="Pfam" id="PF03476">
    <property type="entry name" value="MOSC_N"/>
    <property type="match status" value="1"/>
</dbReference>
<evidence type="ECO:0000259" key="1">
    <source>
        <dbReference type="PROSITE" id="PS51340"/>
    </source>
</evidence>
<protein>
    <submittedName>
        <fullName evidence="2">MOSC domain-containing protein</fullName>
    </submittedName>
</protein>
<organism evidence="2 3">
    <name type="scientific">Terrabacter aeriphilus</name>
    <dbReference type="NCBI Taxonomy" id="515662"/>
    <lineage>
        <taxon>Bacteria</taxon>
        <taxon>Bacillati</taxon>
        <taxon>Actinomycetota</taxon>
        <taxon>Actinomycetes</taxon>
        <taxon>Micrococcales</taxon>
        <taxon>Intrasporangiaceae</taxon>
        <taxon>Terrabacter</taxon>
    </lineage>
</organism>
<dbReference type="InterPro" id="IPR005303">
    <property type="entry name" value="MOCOS_middle"/>
</dbReference>
<dbReference type="PANTHER" id="PTHR14237">
    <property type="entry name" value="MOLYBDOPTERIN COFACTOR SULFURASE MOSC"/>
    <property type="match status" value="1"/>
</dbReference>
<sequence length="292" mass="31638">MTPPEVSREVGPEVAVRVSALTAYPVKSMAGVDLDVAVVEEQGLRGDRRWAVVDPDGVKVTAREEHALLALRAEPMEGGGVRLLAPGSDAVDVAVPRGAASVRVGFSGQDRAHPAGPDADAWLSERVGRALRLVWQGDAVHRPIRPDMGGQDGERNSLSDAAPLHVTSESSLQRLRDWMVETALERGEEPAEPLRHDRFRPNVVIEGAEPFAEDGWRSVLVGDVPFRVTMVCDRCVMTTVDRAELSTAKEPIRTLARHRRWDGATWFGIRLTPVLPLAADAVIRVGDAVVPG</sequence>
<dbReference type="SUPFAM" id="SSF50800">
    <property type="entry name" value="PK beta-barrel domain-like"/>
    <property type="match status" value="1"/>
</dbReference>